<dbReference type="Gene3D" id="3.60.20.10">
    <property type="entry name" value="Glutamine Phosphoribosylpyrophosphate, subunit 1, domain 1"/>
    <property type="match status" value="1"/>
</dbReference>
<keyword evidence="4 9" id="KW-0812">Transmembrane</keyword>
<comment type="similarity">
    <text evidence="2">Belongs to the peroxisomal membrane protein PXMP2/4 family.</text>
</comment>
<feature type="transmembrane region" description="Helical" evidence="9">
    <location>
        <begin position="773"/>
        <end position="790"/>
    </location>
</feature>
<reference evidence="11 12" key="1">
    <citation type="journal article" date="2016" name="Sci. Rep.">
        <title>Peltaster fructicola genome reveals evolution from an invasive phytopathogen to an ectophytic parasite.</title>
        <authorList>
            <person name="Xu C."/>
            <person name="Chen H."/>
            <person name="Gleason M.L."/>
            <person name="Xu J.R."/>
            <person name="Liu H."/>
            <person name="Zhang R."/>
            <person name="Sun G."/>
        </authorList>
    </citation>
    <scope>NUCLEOTIDE SEQUENCE [LARGE SCALE GENOMIC DNA]</scope>
    <source>
        <strain evidence="11 12">LNHT1506</strain>
    </source>
</reference>
<evidence type="ECO:0000256" key="9">
    <source>
        <dbReference type="SAM" id="Phobius"/>
    </source>
</evidence>
<dbReference type="GO" id="GO:0016020">
    <property type="term" value="C:membrane"/>
    <property type="evidence" value="ECO:0007669"/>
    <property type="project" value="UniProtKB-SubCell"/>
</dbReference>
<evidence type="ECO:0000256" key="5">
    <source>
        <dbReference type="ARBA" id="ARBA00022888"/>
    </source>
</evidence>
<dbReference type="EMBL" id="CP051143">
    <property type="protein sequence ID" value="QIX01613.1"/>
    <property type="molecule type" value="Genomic_DNA"/>
</dbReference>
<dbReference type="PROSITE" id="PS51278">
    <property type="entry name" value="GATASE_TYPE_2"/>
    <property type="match status" value="1"/>
</dbReference>
<evidence type="ECO:0000259" key="10">
    <source>
        <dbReference type="PROSITE" id="PS51278"/>
    </source>
</evidence>
<keyword evidence="7 9" id="KW-1133">Transmembrane helix</keyword>
<gene>
    <name evidence="11" type="ORF">AMS68_007130</name>
</gene>
<evidence type="ECO:0000313" key="11">
    <source>
        <dbReference type="EMBL" id="QIX01613.1"/>
    </source>
</evidence>
<dbReference type="OrthoDB" id="10252281at2759"/>
<keyword evidence="5" id="KW-0061">Asparagine biosynthesis</keyword>
<dbReference type="Proteomes" id="UP000503462">
    <property type="component" value="Chromosome 5"/>
</dbReference>
<evidence type="ECO:0000256" key="2">
    <source>
        <dbReference type="ARBA" id="ARBA00006824"/>
    </source>
</evidence>
<comment type="subcellular location">
    <subcellularLocation>
        <location evidence="1">Membrane</location>
        <topology evidence="1">Multi-pass membrane protein</topology>
    </subcellularLocation>
</comment>
<sequence length="862" mass="96663">MCGILFSLSTRHSVEPDAEILTVLQRRGPDSTTSLTRTASVTPDTGSSKQFFLSFTSTVLALRGDTVVKQPYFDHTGQSILCWNGEAWRIAGESLTGNDTEQVFSLLDQRTPDKSLSAYLANLAARLSTVAGPYAFVFFDWTTKRIVFGRDFLGRRSLLWCINDGNLLICSVSTGDSSGPWQEVEADGIYCIELNAASKPDSQMSPFEVSKQPYDFRYAARWQTCSVLPFLTVSKETGCKYGTDANITADKEVVSMVHTQLSDALRARVLDIPEPPCETHTLPVGSRLAILFSGGLDCTLLARLAHDLLPVNTPIDLLNVAFENPRIHKNLAEDGPSAYELCPDRVTGRASFKELLEVCPRRPWRFVACNIPYAEFLEHRSTIVMLIYPHSTEMDLSIACALYFAARGSGLLSTAEQVDITSYSTSARVLLSGLGADELFAGYTRHYTTYSRGGLSALQAELELDIGRLSKRNLGRDDRATAHWSKEVRHPFLDEAFVQWALDCPIVEKCGFGEHHDSDPVDSAALIPDKKLLRCLAWKLGMKNVAKEKKRAAQHCSLDGLRYRMPLSFRIALAVTSPRIWDVKFPDARRHKSLAPPLRETAKRLLRQLNSRWIFGRYPLLHAIIFLVEVTMVSILIRKFNGYYDKRPVFTTMITNAVLGGIADTVAQTLTAIRVRQRQRKLSRSGVEESNGFLTMDMQEMDNKVPWPENDYMNPNRLKPPPFDFERMVRFMSYPFIMSPVQHKWFSTLNRLFPMTAGAATANAFKRVAFDQLLFAPIGLGLFFTFMTVAEGGGRRAVAKKFQDVYIPALKANFLVWPAVQLLNFRVIPIQFQIPFVSTIGIAWTAYLSLTNSAEERIETPA</sequence>
<dbReference type="PANTHER" id="PTHR45937">
    <property type="entry name" value="ASPARAGINE SYNTHETASE DOMAIN-CONTAINING PROTEIN 1"/>
    <property type="match status" value="1"/>
</dbReference>
<dbReference type="InterPro" id="IPR007248">
    <property type="entry name" value="Mpv17_PMP22"/>
</dbReference>
<dbReference type="GO" id="GO:0004066">
    <property type="term" value="F:asparagine synthase (glutamine-hydrolyzing) activity"/>
    <property type="evidence" value="ECO:0007669"/>
    <property type="project" value="InterPro"/>
</dbReference>
<feature type="transmembrane region" description="Helical" evidence="9">
    <location>
        <begin position="830"/>
        <end position="850"/>
    </location>
</feature>
<accession>A0A6H0Y3N9</accession>
<proteinExistence type="inferred from homology"/>
<dbReference type="InterPro" id="IPR001962">
    <property type="entry name" value="Asn_synthase"/>
</dbReference>
<keyword evidence="12" id="KW-1185">Reference proteome</keyword>
<evidence type="ECO:0000256" key="3">
    <source>
        <dbReference type="ARBA" id="ARBA00022605"/>
    </source>
</evidence>
<name>A0A6H0Y3N9_9PEZI</name>
<organism evidence="11 12">
    <name type="scientific">Peltaster fructicola</name>
    <dbReference type="NCBI Taxonomy" id="286661"/>
    <lineage>
        <taxon>Eukaryota</taxon>
        <taxon>Fungi</taxon>
        <taxon>Dikarya</taxon>
        <taxon>Ascomycota</taxon>
        <taxon>Pezizomycotina</taxon>
        <taxon>Dothideomycetes</taxon>
        <taxon>Dothideomycetes incertae sedis</taxon>
        <taxon>Peltaster</taxon>
    </lineage>
</organism>
<keyword evidence="6" id="KW-0315">Glutamine amidotransferase</keyword>
<dbReference type="Pfam" id="PF04117">
    <property type="entry name" value="Mpv17_PMP22"/>
    <property type="match status" value="1"/>
</dbReference>
<dbReference type="InterPro" id="IPR017932">
    <property type="entry name" value="GATase_2_dom"/>
</dbReference>
<keyword evidence="3" id="KW-0028">Amino-acid biosynthesis</keyword>
<evidence type="ECO:0000256" key="8">
    <source>
        <dbReference type="ARBA" id="ARBA00023136"/>
    </source>
</evidence>
<protein>
    <recommendedName>
        <fullName evidence="10">Glutamine amidotransferase type-2 domain-containing protein</fullName>
    </recommendedName>
</protein>
<dbReference type="SUPFAM" id="SSF56235">
    <property type="entry name" value="N-terminal nucleophile aminohydrolases (Ntn hydrolases)"/>
    <property type="match status" value="1"/>
</dbReference>
<dbReference type="CDD" id="cd03766">
    <property type="entry name" value="Gn_AT_II_novel"/>
    <property type="match status" value="1"/>
</dbReference>
<keyword evidence="8 9" id="KW-0472">Membrane</keyword>
<dbReference type="CDD" id="cd01991">
    <property type="entry name" value="Asn_synthase_B_C"/>
    <property type="match status" value="1"/>
</dbReference>
<dbReference type="Pfam" id="PF00733">
    <property type="entry name" value="Asn_synthase"/>
    <property type="match status" value="1"/>
</dbReference>
<dbReference type="GO" id="GO:0006529">
    <property type="term" value="P:asparagine biosynthetic process"/>
    <property type="evidence" value="ECO:0007669"/>
    <property type="project" value="UniProtKB-KW"/>
</dbReference>
<dbReference type="Gene3D" id="3.40.50.620">
    <property type="entry name" value="HUPs"/>
    <property type="match status" value="1"/>
</dbReference>
<feature type="transmembrane region" description="Helical" evidence="9">
    <location>
        <begin position="618"/>
        <end position="637"/>
    </location>
</feature>
<dbReference type="InterPro" id="IPR029055">
    <property type="entry name" value="Ntn_hydrolases_N"/>
</dbReference>
<dbReference type="AlphaFoldDB" id="A0A6H0Y3N9"/>
<evidence type="ECO:0000256" key="1">
    <source>
        <dbReference type="ARBA" id="ARBA00004141"/>
    </source>
</evidence>
<dbReference type="InterPro" id="IPR014729">
    <property type="entry name" value="Rossmann-like_a/b/a_fold"/>
</dbReference>
<evidence type="ECO:0000256" key="4">
    <source>
        <dbReference type="ARBA" id="ARBA00022692"/>
    </source>
</evidence>
<evidence type="ECO:0000313" key="12">
    <source>
        <dbReference type="Proteomes" id="UP000503462"/>
    </source>
</evidence>
<evidence type="ECO:0000256" key="6">
    <source>
        <dbReference type="ARBA" id="ARBA00022962"/>
    </source>
</evidence>
<evidence type="ECO:0000256" key="7">
    <source>
        <dbReference type="ARBA" id="ARBA00022989"/>
    </source>
</evidence>
<dbReference type="InterPro" id="IPR051857">
    <property type="entry name" value="Asn_synthetase_domain"/>
</dbReference>
<dbReference type="PANTHER" id="PTHR45937:SF1">
    <property type="entry name" value="ASPARAGINE SYNTHETASE DOMAIN-CONTAINING PROTEIN 1"/>
    <property type="match status" value="1"/>
</dbReference>
<feature type="domain" description="Glutamine amidotransferase type-2" evidence="10">
    <location>
        <begin position="2"/>
        <end position="195"/>
    </location>
</feature>
<dbReference type="SUPFAM" id="SSF52402">
    <property type="entry name" value="Adenine nucleotide alpha hydrolases-like"/>
    <property type="match status" value="1"/>
</dbReference>